<comment type="caution">
    <text evidence="2">The sequence shown here is derived from an EMBL/GenBank/DDBJ whole genome shotgun (WGS) entry which is preliminary data.</text>
</comment>
<protein>
    <submittedName>
        <fullName evidence="2">DNA-binding protein</fullName>
    </submittedName>
</protein>
<dbReference type="InterPro" id="IPR002852">
    <property type="entry name" value="UPF0251"/>
</dbReference>
<proteinExistence type="inferred from homology"/>
<dbReference type="PANTHER" id="PTHR37478">
    <property type="match status" value="1"/>
</dbReference>
<dbReference type="Pfam" id="PF02001">
    <property type="entry name" value="DUF134"/>
    <property type="match status" value="1"/>
</dbReference>
<dbReference type="AlphaFoldDB" id="A0A523BGR7"/>
<reference evidence="2 3" key="1">
    <citation type="journal article" date="2019" name="Nat. Microbiol.">
        <title>Expanding anaerobic alkane metabolism in the domain of Archaea.</title>
        <authorList>
            <person name="Wang Y."/>
            <person name="Wegener G."/>
            <person name="Hou J."/>
            <person name="Wang F."/>
            <person name="Xiao X."/>
        </authorList>
    </citation>
    <scope>NUCLEOTIDE SEQUENCE [LARGE SCALE GENOMIC DNA]</scope>
    <source>
        <strain evidence="2">WYZ-LMO10</strain>
    </source>
</reference>
<evidence type="ECO:0000256" key="1">
    <source>
        <dbReference type="ARBA" id="ARBA00009350"/>
    </source>
</evidence>
<dbReference type="InterPro" id="IPR013324">
    <property type="entry name" value="RNA_pol_sigma_r3/r4-like"/>
</dbReference>
<evidence type="ECO:0000313" key="3">
    <source>
        <dbReference type="Proteomes" id="UP000315399"/>
    </source>
</evidence>
<keyword evidence="2" id="KW-0238">DNA-binding</keyword>
<dbReference type="PANTHER" id="PTHR37478:SF2">
    <property type="entry name" value="UPF0251 PROTEIN TK0562"/>
    <property type="match status" value="1"/>
</dbReference>
<gene>
    <name evidence="2" type="ORF">DSO08_00375</name>
</gene>
<dbReference type="EMBL" id="QNVH01000002">
    <property type="protein sequence ID" value="TDA40131.1"/>
    <property type="molecule type" value="Genomic_DNA"/>
</dbReference>
<dbReference type="GO" id="GO:0003677">
    <property type="term" value="F:DNA binding"/>
    <property type="evidence" value="ECO:0007669"/>
    <property type="project" value="UniProtKB-KW"/>
</dbReference>
<accession>A0A523BGR7</accession>
<name>A0A523BGR7_9CREN</name>
<sequence length="103" mass="11743">MPKCSCCRCRRGMVGRTPKPVHIHNLPPVDALVPYPKELRPPIHLDLAELEALRLVELEKLSYDEAGIVMGVSRNTIWRMVESGKEKIISAFFEGRKIEIHKP</sequence>
<dbReference type="Proteomes" id="UP000315399">
    <property type="component" value="Unassembled WGS sequence"/>
</dbReference>
<comment type="similarity">
    <text evidence="1">Belongs to the UPF0251 family.</text>
</comment>
<evidence type="ECO:0000313" key="2">
    <source>
        <dbReference type="EMBL" id="TDA40131.1"/>
    </source>
</evidence>
<dbReference type="SUPFAM" id="SSF88659">
    <property type="entry name" value="Sigma3 and sigma4 domains of RNA polymerase sigma factors"/>
    <property type="match status" value="1"/>
</dbReference>
<organism evidence="2 3">
    <name type="scientific">Thermoproteota archaeon</name>
    <dbReference type="NCBI Taxonomy" id="2056631"/>
    <lineage>
        <taxon>Archaea</taxon>
        <taxon>Thermoproteota</taxon>
    </lineage>
</organism>